<dbReference type="Proteomes" id="UP001163387">
    <property type="component" value="Chromosome"/>
</dbReference>
<feature type="transmembrane region" description="Helical" evidence="1">
    <location>
        <begin position="6"/>
        <end position="27"/>
    </location>
</feature>
<dbReference type="EMBL" id="AP026933">
    <property type="protein sequence ID" value="BDT04661.1"/>
    <property type="molecule type" value="Genomic_DNA"/>
</dbReference>
<evidence type="ECO:0000313" key="4">
    <source>
        <dbReference type="Proteomes" id="UP001163387"/>
    </source>
</evidence>
<evidence type="ECO:0000256" key="1">
    <source>
        <dbReference type="SAM" id="Phobius"/>
    </source>
</evidence>
<accession>A0ABM8BT15</accession>
<organism evidence="2 4">
    <name type="scientific">Spiroplasma ixodetis</name>
    <dbReference type="NCBI Taxonomy" id="2141"/>
    <lineage>
        <taxon>Bacteria</taxon>
        <taxon>Bacillati</taxon>
        <taxon>Mycoplasmatota</taxon>
        <taxon>Mollicutes</taxon>
        <taxon>Entomoplasmatales</taxon>
        <taxon>Spiroplasmataceae</taxon>
        <taxon>Spiroplasma</taxon>
    </lineage>
</organism>
<keyword evidence="1" id="KW-1133">Transmembrane helix</keyword>
<evidence type="ECO:0000313" key="3">
    <source>
        <dbReference type="EMBL" id="BDT04661.1"/>
    </source>
</evidence>
<gene>
    <name evidence="2" type="ORF">SHM_06450</name>
    <name evidence="3" type="ORF">SHM_23070</name>
</gene>
<reference evidence="2 4" key="1">
    <citation type="journal article" date="2022" name="Front. Microbiol.">
        <title>Male-killing mechanisms vary between Spiroplasma species.</title>
        <authorList>
            <person name="Arai H."/>
            <person name="Inoue M."/>
            <person name="Kageyama D."/>
        </authorList>
    </citation>
    <scope>NUCLEOTIDE SEQUENCE [LARGE SCALE GENOMIC DNA]</scope>
    <source>
        <strain evidence="2">SHm</strain>
        <strain evidence="4">sHm</strain>
    </source>
</reference>
<evidence type="ECO:0000313" key="2">
    <source>
        <dbReference type="EMBL" id="BDT02999.1"/>
    </source>
</evidence>
<dbReference type="EMBL" id="AP026933">
    <property type="protein sequence ID" value="BDT02999.1"/>
    <property type="molecule type" value="Genomic_DNA"/>
</dbReference>
<dbReference type="RefSeq" id="WP_281748368.1">
    <property type="nucleotide sequence ID" value="NZ_AP026933.1"/>
</dbReference>
<protein>
    <submittedName>
        <fullName evidence="2">Uncharacterized protein</fullName>
    </submittedName>
</protein>
<name>A0ABM8BT15_9MOLU</name>
<sequence>MDFKEIIKYALYIGGFCLILWFCRNWIREGIEKYKHRKHIKENDSEPDCIFCRKDFEKKKRKLEMEKQQRELEKGGD</sequence>
<keyword evidence="1" id="KW-0472">Membrane</keyword>
<keyword evidence="1" id="KW-0812">Transmembrane</keyword>
<keyword evidence="4" id="KW-1185">Reference proteome</keyword>
<proteinExistence type="predicted"/>